<dbReference type="GO" id="GO:0008818">
    <property type="term" value="F:cobalamin 5'-phosphate synthase activity"/>
    <property type="evidence" value="ECO:0007669"/>
    <property type="project" value="UniProtKB-UniRule"/>
</dbReference>
<feature type="transmembrane region" description="Helical" evidence="19">
    <location>
        <begin position="33"/>
        <end position="52"/>
    </location>
</feature>
<name>A0A1M4ZMF1_9FIRM</name>
<evidence type="ECO:0000256" key="8">
    <source>
        <dbReference type="ARBA" id="ARBA00022573"/>
    </source>
</evidence>
<evidence type="ECO:0000256" key="18">
    <source>
        <dbReference type="ARBA" id="ARBA00049504"/>
    </source>
</evidence>
<comment type="catalytic activity">
    <reaction evidence="17 19">
        <text>alpha-ribazole + adenosylcob(III)inamide-GDP = adenosylcob(III)alamin + GMP + H(+)</text>
        <dbReference type="Rhea" id="RHEA:16049"/>
        <dbReference type="ChEBI" id="CHEBI:10329"/>
        <dbReference type="ChEBI" id="CHEBI:15378"/>
        <dbReference type="ChEBI" id="CHEBI:18408"/>
        <dbReference type="ChEBI" id="CHEBI:58115"/>
        <dbReference type="ChEBI" id="CHEBI:60487"/>
        <dbReference type="EC" id="2.7.8.26"/>
    </reaction>
</comment>
<protein>
    <recommendedName>
        <fullName evidence="6 19">Adenosylcobinamide-GDP ribazoletransferase</fullName>
        <ecNumber evidence="5 19">2.7.8.26</ecNumber>
    </recommendedName>
    <alternativeName>
        <fullName evidence="16 19">Cobalamin synthase</fullName>
    </alternativeName>
    <alternativeName>
        <fullName evidence="15 19">Cobalamin-5'-phosphate synthase</fullName>
    </alternativeName>
</protein>
<organism evidence="20 21">
    <name type="scientific">Desulfofundulus australicus DSM 11792</name>
    <dbReference type="NCBI Taxonomy" id="1121425"/>
    <lineage>
        <taxon>Bacteria</taxon>
        <taxon>Bacillati</taxon>
        <taxon>Bacillota</taxon>
        <taxon>Clostridia</taxon>
        <taxon>Eubacteriales</taxon>
        <taxon>Peptococcaceae</taxon>
        <taxon>Desulfofundulus</taxon>
    </lineage>
</organism>
<comment type="subcellular location">
    <subcellularLocation>
        <location evidence="2 19">Cell membrane</location>
        <topology evidence="2 19">Multi-pass membrane protein</topology>
    </subcellularLocation>
</comment>
<dbReference type="EMBL" id="FQUW01000017">
    <property type="protein sequence ID" value="SHF19223.1"/>
    <property type="molecule type" value="Genomic_DNA"/>
</dbReference>
<keyword evidence="11 19" id="KW-0460">Magnesium</keyword>
<evidence type="ECO:0000256" key="7">
    <source>
        <dbReference type="ARBA" id="ARBA00022475"/>
    </source>
</evidence>
<dbReference type="UniPathway" id="UPA00148">
    <property type="reaction ID" value="UER00238"/>
</dbReference>
<dbReference type="GO" id="GO:0009236">
    <property type="term" value="P:cobalamin biosynthetic process"/>
    <property type="evidence" value="ECO:0007669"/>
    <property type="project" value="UniProtKB-UniRule"/>
</dbReference>
<feature type="transmembrane region" description="Helical" evidence="19">
    <location>
        <begin position="177"/>
        <end position="205"/>
    </location>
</feature>
<dbReference type="Proteomes" id="UP000184196">
    <property type="component" value="Unassembled WGS sequence"/>
</dbReference>
<keyword evidence="21" id="KW-1185">Reference proteome</keyword>
<evidence type="ECO:0000256" key="19">
    <source>
        <dbReference type="HAMAP-Rule" id="MF_00719"/>
    </source>
</evidence>
<evidence type="ECO:0000256" key="2">
    <source>
        <dbReference type="ARBA" id="ARBA00004651"/>
    </source>
</evidence>
<keyword evidence="9 19" id="KW-0808">Transferase</keyword>
<comment type="function">
    <text evidence="14 19">Joins adenosylcobinamide-GDP and alpha-ribazole to generate adenosylcobalamin (Ado-cobalamin). Also synthesizes adenosylcobalamin 5'-phosphate from adenosylcobinamide-GDP and alpha-ribazole 5'-phosphate.</text>
</comment>
<proteinExistence type="inferred from homology"/>
<evidence type="ECO:0000256" key="17">
    <source>
        <dbReference type="ARBA" id="ARBA00048623"/>
    </source>
</evidence>
<comment type="catalytic activity">
    <reaction evidence="18 19">
        <text>alpha-ribazole 5'-phosphate + adenosylcob(III)inamide-GDP = adenosylcob(III)alamin 5'-phosphate + GMP + H(+)</text>
        <dbReference type="Rhea" id="RHEA:23560"/>
        <dbReference type="ChEBI" id="CHEBI:15378"/>
        <dbReference type="ChEBI" id="CHEBI:57918"/>
        <dbReference type="ChEBI" id="CHEBI:58115"/>
        <dbReference type="ChEBI" id="CHEBI:60487"/>
        <dbReference type="ChEBI" id="CHEBI:60493"/>
        <dbReference type="EC" id="2.7.8.26"/>
    </reaction>
</comment>
<reference evidence="21" key="1">
    <citation type="submission" date="2016-11" db="EMBL/GenBank/DDBJ databases">
        <authorList>
            <person name="Varghese N."/>
            <person name="Submissions S."/>
        </authorList>
    </citation>
    <scope>NUCLEOTIDE SEQUENCE [LARGE SCALE GENOMIC DNA]</scope>
    <source>
        <strain evidence="21">DSM 11792</strain>
    </source>
</reference>
<dbReference type="GO" id="GO:0051073">
    <property type="term" value="F:adenosylcobinamide-GDP ribazoletransferase activity"/>
    <property type="evidence" value="ECO:0007669"/>
    <property type="project" value="UniProtKB-UniRule"/>
</dbReference>
<dbReference type="HAMAP" id="MF_00719">
    <property type="entry name" value="CobS"/>
    <property type="match status" value="1"/>
</dbReference>
<evidence type="ECO:0000256" key="11">
    <source>
        <dbReference type="ARBA" id="ARBA00022842"/>
    </source>
</evidence>
<keyword evidence="10 19" id="KW-0812">Transmembrane</keyword>
<sequence>MLKILAMSLQFLTRFYVYRGDFDERAYGRAPMFFPLVGLFLGVAWTVLYLALTHLFPQPVIAAFLVLGMATLSGGLHLDGFMDTMDGIFSGRSREKMLEIMRDSRVGAFGVLGLVCLLLLKFALLLSLPREALLRLLPIVPAISRWGMVYAIARFPYARAQGLGLFQVQYTGSRELAAASFQVLLIALTGGWLGLSLLFASLVLVHGLARYFTSRLGGLTGDTYGAINEITEVFLLLAAYPLSKCLPLTLL</sequence>
<evidence type="ECO:0000256" key="1">
    <source>
        <dbReference type="ARBA" id="ARBA00001946"/>
    </source>
</evidence>
<dbReference type="Pfam" id="PF02654">
    <property type="entry name" value="CobS"/>
    <property type="match status" value="1"/>
</dbReference>
<dbReference type="GO" id="GO:0005886">
    <property type="term" value="C:plasma membrane"/>
    <property type="evidence" value="ECO:0007669"/>
    <property type="project" value="UniProtKB-SubCell"/>
</dbReference>
<evidence type="ECO:0000313" key="21">
    <source>
        <dbReference type="Proteomes" id="UP000184196"/>
    </source>
</evidence>
<accession>A0A1M4ZMF1</accession>
<evidence type="ECO:0000256" key="13">
    <source>
        <dbReference type="ARBA" id="ARBA00023136"/>
    </source>
</evidence>
<feature type="transmembrane region" description="Helical" evidence="19">
    <location>
        <begin position="106"/>
        <end position="124"/>
    </location>
</feature>
<evidence type="ECO:0000256" key="12">
    <source>
        <dbReference type="ARBA" id="ARBA00022989"/>
    </source>
</evidence>
<evidence type="ECO:0000313" key="20">
    <source>
        <dbReference type="EMBL" id="SHF19223.1"/>
    </source>
</evidence>
<dbReference type="OrthoDB" id="9794626at2"/>
<evidence type="ECO:0000256" key="6">
    <source>
        <dbReference type="ARBA" id="ARBA00015850"/>
    </source>
</evidence>
<keyword evidence="13 19" id="KW-0472">Membrane</keyword>
<dbReference type="PANTHER" id="PTHR34148:SF1">
    <property type="entry name" value="ADENOSYLCOBINAMIDE-GDP RIBAZOLETRANSFERASE"/>
    <property type="match status" value="1"/>
</dbReference>
<comment type="cofactor">
    <cofactor evidence="1 19">
        <name>Mg(2+)</name>
        <dbReference type="ChEBI" id="CHEBI:18420"/>
    </cofactor>
</comment>
<feature type="transmembrane region" description="Helical" evidence="19">
    <location>
        <begin position="59"/>
        <end position="78"/>
    </location>
</feature>
<evidence type="ECO:0000256" key="3">
    <source>
        <dbReference type="ARBA" id="ARBA00004663"/>
    </source>
</evidence>
<dbReference type="AlphaFoldDB" id="A0A1M4ZMF1"/>
<keyword evidence="8 19" id="KW-0169">Cobalamin biosynthesis</keyword>
<comment type="pathway">
    <text evidence="3 19">Cofactor biosynthesis; adenosylcobalamin biosynthesis; adenosylcobalamin from cob(II)yrinate a,c-diamide: step 7/7.</text>
</comment>
<evidence type="ECO:0000256" key="14">
    <source>
        <dbReference type="ARBA" id="ARBA00025228"/>
    </source>
</evidence>
<evidence type="ECO:0000256" key="9">
    <source>
        <dbReference type="ARBA" id="ARBA00022679"/>
    </source>
</evidence>
<dbReference type="NCBIfam" id="TIGR00317">
    <property type="entry name" value="cobS"/>
    <property type="match status" value="1"/>
</dbReference>
<evidence type="ECO:0000256" key="10">
    <source>
        <dbReference type="ARBA" id="ARBA00022692"/>
    </source>
</evidence>
<evidence type="ECO:0000256" key="4">
    <source>
        <dbReference type="ARBA" id="ARBA00010561"/>
    </source>
</evidence>
<dbReference type="RefSeq" id="WP_073165010.1">
    <property type="nucleotide sequence ID" value="NZ_FQUW01000017.1"/>
</dbReference>
<evidence type="ECO:0000256" key="15">
    <source>
        <dbReference type="ARBA" id="ARBA00032605"/>
    </source>
</evidence>
<dbReference type="EC" id="2.7.8.26" evidence="5 19"/>
<evidence type="ECO:0000256" key="16">
    <source>
        <dbReference type="ARBA" id="ARBA00032853"/>
    </source>
</evidence>
<gene>
    <name evidence="19" type="primary">cobS</name>
    <name evidence="20" type="ORF">SAMN02745218_01659</name>
</gene>
<dbReference type="InterPro" id="IPR003805">
    <property type="entry name" value="CobS"/>
</dbReference>
<keyword evidence="7 19" id="KW-1003">Cell membrane</keyword>
<comment type="similarity">
    <text evidence="4 19">Belongs to the CobS family.</text>
</comment>
<dbReference type="PANTHER" id="PTHR34148">
    <property type="entry name" value="ADENOSYLCOBINAMIDE-GDP RIBAZOLETRANSFERASE"/>
    <property type="match status" value="1"/>
</dbReference>
<feature type="transmembrane region" description="Helical" evidence="19">
    <location>
        <begin position="136"/>
        <end position="157"/>
    </location>
</feature>
<keyword evidence="12 19" id="KW-1133">Transmembrane helix</keyword>
<evidence type="ECO:0000256" key="5">
    <source>
        <dbReference type="ARBA" id="ARBA00013200"/>
    </source>
</evidence>